<dbReference type="SMART" id="SM01351">
    <property type="entry name" value="Aspzincin_M35"/>
    <property type="match status" value="1"/>
</dbReference>
<feature type="domain" description="Lysine-specific metallo-endopeptidase" evidence="1">
    <location>
        <begin position="50"/>
        <end position="186"/>
    </location>
</feature>
<dbReference type="AlphaFoldDB" id="A0A085G1R0"/>
<sequence length="186" mass="21342">MFSSEDEKITIGTTSLEKGVVVHQKITDPFKKMIRNAMKEQRIILLERKNELEIWDGCAQQRFKKAFGLTNEKARQWILEGINKEILLNNEIPISNFKKTKENVYASVNSSDLEHNINIGEKFSKAPLTGENSQVVTLCHEMSHFDDILGTKDLGEGSPRSYAVSLARKCDERTMQSSYNFEMYFV</sequence>
<organism evidence="2 3">
    <name type="scientific">Buttiauxella agrestis ATCC 33320</name>
    <dbReference type="NCBI Taxonomy" id="1006004"/>
    <lineage>
        <taxon>Bacteria</taxon>
        <taxon>Pseudomonadati</taxon>
        <taxon>Pseudomonadota</taxon>
        <taxon>Gammaproteobacteria</taxon>
        <taxon>Enterobacterales</taxon>
        <taxon>Enterobacteriaceae</taxon>
        <taxon>Buttiauxella</taxon>
    </lineage>
</organism>
<evidence type="ECO:0000313" key="2">
    <source>
        <dbReference type="EMBL" id="KFC77655.1"/>
    </source>
</evidence>
<protein>
    <recommendedName>
        <fullName evidence="1">Lysine-specific metallo-endopeptidase domain-containing protein</fullName>
    </recommendedName>
</protein>
<dbReference type="OrthoDB" id="6630201at2"/>
<name>A0A085G1R0_9ENTR</name>
<dbReference type="InterPro" id="IPR029463">
    <property type="entry name" value="Lys_MEP"/>
</dbReference>
<dbReference type="eggNOG" id="ENOG502ZVC2">
    <property type="taxonomic scope" value="Bacteria"/>
</dbReference>
<dbReference type="Pfam" id="PF14521">
    <property type="entry name" value="Aspzincin_M35"/>
    <property type="match status" value="1"/>
</dbReference>
<dbReference type="InterPro" id="IPR024079">
    <property type="entry name" value="MetalloPept_cat_dom_sf"/>
</dbReference>
<gene>
    <name evidence="2" type="ORF">GBAG_3626</name>
</gene>
<dbReference type="GO" id="GO:0004222">
    <property type="term" value="F:metalloendopeptidase activity"/>
    <property type="evidence" value="ECO:0007669"/>
    <property type="project" value="InterPro"/>
</dbReference>
<dbReference type="Proteomes" id="UP000028653">
    <property type="component" value="Unassembled WGS sequence"/>
</dbReference>
<accession>A0A085G1R0</accession>
<dbReference type="Gene3D" id="3.40.390.10">
    <property type="entry name" value="Collagenase (Catalytic Domain)"/>
    <property type="match status" value="1"/>
</dbReference>
<evidence type="ECO:0000313" key="3">
    <source>
        <dbReference type="Proteomes" id="UP000028653"/>
    </source>
</evidence>
<reference evidence="2 3" key="1">
    <citation type="submission" date="2014-05" db="EMBL/GenBank/DDBJ databases">
        <title>ATOL: Assembling a taxonomically balanced genome-scale reconstruction of the evolutionary history of the Enterobacteriaceae.</title>
        <authorList>
            <person name="Plunkett G.III."/>
            <person name="Neeno-Eckwall E.C."/>
            <person name="Glasner J.D."/>
            <person name="Perna N.T."/>
        </authorList>
    </citation>
    <scope>NUCLEOTIDE SEQUENCE [LARGE SCALE GENOMIC DNA]</scope>
    <source>
        <strain evidence="2 3">ATCC 33320</strain>
    </source>
</reference>
<dbReference type="SUPFAM" id="SSF55486">
    <property type="entry name" value="Metalloproteases ('zincins'), catalytic domain"/>
    <property type="match status" value="1"/>
</dbReference>
<evidence type="ECO:0000259" key="1">
    <source>
        <dbReference type="SMART" id="SM01351"/>
    </source>
</evidence>
<dbReference type="STRING" id="1006004.GBAG_3626"/>
<keyword evidence="3" id="KW-1185">Reference proteome</keyword>
<dbReference type="EMBL" id="JMPI01000063">
    <property type="protein sequence ID" value="KFC77655.1"/>
    <property type="molecule type" value="Genomic_DNA"/>
</dbReference>
<proteinExistence type="predicted"/>
<comment type="caution">
    <text evidence="2">The sequence shown here is derived from an EMBL/GenBank/DDBJ whole genome shotgun (WGS) entry which is preliminary data.</text>
</comment>
<dbReference type="RefSeq" id="WP_034498787.1">
    <property type="nucleotide sequence ID" value="NZ_JMPI01000063.1"/>
</dbReference>